<dbReference type="AlphaFoldDB" id="A0A6J8DU63"/>
<dbReference type="PANTHER" id="PTHR23022">
    <property type="entry name" value="TRANSPOSABLE ELEMENT-RELATED"/>
    <property type="match status" value="1"/>
</dbReference>
<dbReference type="SUPFAM" id="SSF46689">
    <property type="entry name" value="Homeodomain-like"/>
    <property type="match status" value="1"/>
</dbReference>
<name>A0A6J8DU63_MYTCO</name>
<feature type="domain" description="Tc1-like transposase DDE" evidence="1">
    <location>
        <begin position="159"/>
        <end position="303"/>
    </location>
</feature>
<dbReference type="Proteomes" id="UP000507470">
    <property type="component" value="Unassembled WGS sequence"/>
</dbReference>
<dbReference type="InterPro" id="IPR047655">
    <property type="entry name" value="Transpos_IS630-like"/>
</dbReference>
<organism evidence="2 3">
    <name type="scientific">Mytilus coruscus</name>
    <name type="common">Sea mussel</name>
    <dbReference type="NCBI Taxonomy" id="42192"/>
    <lineage>
        <taxon>Eukaryota</taxon>
        <taxon>Metazoa</taxon>
        <taxon>Spiralia</taxon>
        <taxon>Lophotrochozoa</taxon>
        <taxon>Mollusca</taxon>
        <taxon>Bivalvia</taxon>
        <taxon>Autobranchia</taxon>
        <taxon>Pteriomorphia</taxon>
        <taxon>Mytilida</taxon>
        <taxon>Mytiloidea</taxon>
        <taxon>Mytilidae</taxon>
        <taxon>Mytilinae</taxon>
        <taxon>Mytilus</taxon>
    </lineage>
</organism>
<accession>A0A6J8DU63</accession>
<evidence type="ECO:0000313" key="3">
    <source>
        <dbReference type="Proteomes" id="UP000507470"/>
    </source>
</evidence>
<dbReference type="InterPro" id="IPR036397">
    <property type="entry name" value="RNaseH_sf"/>
</dbReference>
<dbReference type="InterPro" id="IPR012337">
    <property type="entry name" value="RNaseH-like_sf"/>
</dbReference>
<dbReference type="Pfam" id="PF13358">
    <property type="entry name" value="DDE_3"/>
    <property type="match status" value="1"/>
</dbReference>
<dbReference type="SUPFAM" id="SSF53098">
    <property type="entry name" value="Ribonuclease H-like"/>
    <property type="match status" value="1"/>
</dbReference>
<dbReference type="Gene3D" id="3.30.420.10">
    <property type="entry name" value="Ribonuclease H-like superfamily/Ribonuclease H"/>
    <property type="match status" value="1"/>
</dbReference>
<dbReference type="EMBL" id="CACVKT020007879">
    <property type="protein sequence ID" value="CAC5411619.1"/>
    <property type="molecule type" value="Genomic_DNA"/>
</dbReference>
<reference evidence="2 3" key="1">
    <citation type="submission" date="2020-06" db="EMBL/GenBank/DDBJ databases">
        <authorList>
            <person name="Li R."/>
            <person name="Bekaert M."/>
        </authorList>
    </citation>
    <scope>NUCLEOTIDE SEQUENCE [LARGE SCALE GENOMIC DNA]</scope>
    <source>
        <strain evidence="3">wild</strain>
    </source>
</reference>
<protein>
    <recommendedName>
        <fullName evidence="1">Tc1-like transposase DDE domain-containing protein</fullName>
    </recommendedName>
</protein>
<dbReference type="NCBIfam" id="NF033545">
    <property type="entry name" value="transpos_IS630"/>
    <property type="match status" value="1"/>
</dbReference>
<evidence type="ECO:0000313" key="2">
    <source>
        <dbReference type="EMBL" id="CAC5411619.1"/>
    </source>
</evidence>
<dbReference type="OrthoDB" id="6044094at2759"/>
<dbReference type="InterPro" id="IPR052338">
    <property type="entry name" value="Transposase_5"/>
</dbReference>
<gene>
    <name evidence="2" type="ORF">MCOR_44681</name>
</gene>
<keyword evidence="3" id="KW-1185">Reference proteome</keyword>
<sequence length="343" mass="39696">MPPVKPPRLSLYVRERIVSLRRGGQSLRKIRQTLIDSENIQVSVNAICAFLKRYRQSGSLKDIPKIASKPPILKRNHLFFIDQTIRQDREISAQEVAVSLRRRFQLGVSSTTVKRARRRLGWKHSPTQYCQMIRDDNKPKRLNFALRCIATNENFDNAIFTDETTVKIQTSTKYSFRKDDERVPAKGKPKHPYQVHVWGGISRRGATGLFIFIGIMDSIFYQQILQQTFIPFIQTTFPDNHRLIQDNDPKHVSRSTKTFMTTNNINHWPTPPESPDMNPIEMVLAELKHHIRRRKKPKNKQELLDGITEFWQTMTPEKCVQYIDHLYKAIPAVVTAGGAASGH</sequence>
<dbReference type="PANTHER" id="PTHR23022:SF135">
    <property type="entry name" value="SI:DKEY-77F5.3"/>
    <property type="match status" value="1"/>
</dbReference>
<proteinExistence type="predicted"/>
<dbReference type="InterPro" id="IPR009057">
    <property type="entry name" value="Homeodomain-like_sf"/>
</dbReference>
<evidence type="ECO:0000259" key="1">
    <source>
        <dbReference type="Pfam" id="PF13358"/>
    </source>
</evidence>
<dbReference type="GO" id="GO:0003676">
    <property type="term" value="F:nucleic acid binding"/>
    <property type="evidence" value="ECO:0007669"/>
    <property type="project" value="InterPro"/>
</dbReference>
<dbReference type="InterPro" id="IPR038717">
    <property type="entry name" value="Tc1-like_DDE_dom"/>
</dbReference>